<dbReference type="EMBL" id="CAICTM010001557">
    <property type="protein sequence ID" value="CAB9524616.1"/>
    <property type="molecule type" value="Genomic_DNA"/>
</dbReference>
<sequence>MTSTGGENDVSRHSISILDLGNGSKADDASTDGEDSFHDEDGEPRKSAADVLEGSLQSLSIQNGGTGAGDPSLSPPPSIDKSKRKLGKDFLKVLEKQSAKDGMGSKVSQLSLLVNDSASGIPFDDVYEMGEVLGEGGFAFVYRCTHKKNGHEYAVKEILTTDNYQSAGESVRGEINALKLLREGPYVVRLLDVYYEPDRTMMVQEIMKGGDLLDKLTEIEVYEPRDARKVSRTLVEALDYCHKKRICHRDIKPENILLVKDDDLTHIKVADFGCAKKITGPKCLKTLCGSPQYVAPELLTHEDGYNELCDMWSCGVVIYVLLGGYAPFDAPECELAELITAGNYEFHEEYWEDIPAAAKDLVMHLLQVDPDDRYSPSEALDCRWLRRKDKDLASSSMHESNSSFGAWLERRNSRRSLNDP</sequence>
<dbReference type="PROSITE" id="PS50011">
    <property type="entry name" value="PROTEIN_KINASE_DOM"/>
    <property type="match status" value="1"/>
</dbReference>
<comment type="similarity">
    <text evidence="4">Belongs to the protein kinase superfamily.</text>
</comment>
<evidence type="ECO:0000256" key="5">
    <source>
        <dbReference type="SAM" id="MobiDB-lite"/>
    </source>
</evidence>
<dbReference type="OrthoDB" id="40902at2759"/>
<dbReference type="Pfam" id="PF00069">
    <property type="entry name" value="Pkinase"/>
    <property type="match status" value="1"/>
</dbReference>
<dbReference type="CDD" id="cd05117">
    <property type="entry name" value="STKc_CAMK"/>
    <property type="match status" value="1"/>
</dbReference>
<gene>
    <name evidence="7" type="ORF">SEMRO_1559_G282440.1</name>
</gene>
<evidence type="ECO:0000313" key="7">
    <source>
        <dbReference type="EMBL" id="CAB9524616.1"/>
    </source>
</evidence>
<keyword evidence="8" id="KW-1185">Reference proteome</keyword>
<dbReference type="PROSITE" id="PS00108">
    <property type="entry name" value="PROTEIN_KINASE_ST"/>
    <property type="match status" value="1"/>
</dbReference>
<dbReference type="InterPro" id="IPR008271">
    <property type="entry name" value="Ser/Thr_kinase_AS"/>
</dbReference>
<keyword evidence="4" id="KW-0723">Serine/threonine-protein kinase</keyword>
<evidence type="ECO:0000256" key="2">
    <source>
        <dbReference type="ARBA" id="ARBA00022840"/>
    </source>
</evidence>
<feature type="domain" description="Protein kinase" evidence="6">
    <location>
        <begin position="127"/>
        <end position="385"/>
    </location>
</feature>
<dbReference type="SMART" id="SM00220">
    <property type="entry name" value="S_TKc"/>
    <property type="match status" value="1"/>
</dbReference>
<keyword evidence="7" id="KW-0808">Transferase</keyword>
<evidence type="ECO:0000256" key="4">
    <source>
        <dbReference type="RuleBase" id="RU000304"/>
    </source>
</evidence>
<dbReference type="SUPFAM" id="SSF56112">
    <property type="entry name" value="Protein kinase-like (PK-like)"/>
    <property type="match status" value="1"/>
</dbReference>
<proteinExistence type="inferred from homology"/>
<dbReference type="FunFam" id="1.10.510.10:FF:000571">
    <property type="entry name" value="Maternal embryonic leucine zipper kinase"/>
    <property type="match status" value="1"/>
</dbReference>
<dbReference type="PROSITE" id="PS00107">
    <property type="entry name" value="PROTEIN_KINASE_ATP"/>
    <property type="match status" value="1"/>
</dbReference>
<comment type="caution">
    <text evidence="7">The sequence shown here is derived from an EMBL/GenBank/DDBJ whole genome shotgun (WGS) entry which is preliminary data.</text>
</comment>
<dbReference type="Gene3D" id="1.10.510.10">
    <property type="entry name" value="Transferase(Phosphotransferase) domain 1"/>
    <property type="match status" value="1"/>
</dbReference>
<dbReference type="PANTHER" id="PTHR24347">
    <property type="entry name" value="SERINE/THREONINE-PROTEIN KINASE"/>
    <property type="match status" value="1"/>
</dbReference>
<evidence type="ECO:0000256" key="3">
    <source>
        <dbReference type="PROSITE-ProRule" id="PRU10141"/>
    </source>
</evidence>
<protein>
    <submittedName>
        <fullName evidence="7">MAP kinase-activated protein kinase 2</fullName>
    </submittedName>
</protein>
<keyword evidence="7" id="KW-0418">Kinase</keyword>
<dbReference type="InterPro" id="IPR017441">
    <property type="entry name" value="Protein_kinase_ATP_BS"/>
</dbReference>
<dbReference type="InterPro" id="IPR011009">
    <property type="entry name" value="Kinase-like_dom_sf"/>
</dbReference>
<dbReference type="GO" id="GO:0004674">
    <property type="term" value="F:protein serine/threonine kinase activity"/>
    <property type="evidence" value="ECO:0007669"/>
    <property type="project" value="UniProtKB-KW"/>
</dbReference>
<feature type="compositionally biased region" description="Acidic residues" evidence="5">
    <location>
        <begin position="29"/>
        <end position="42"/>
    </location>
</feature>
<keyword evidence="1 3" id="KW-0547">Nucleotide-binding</keyword>
<dbReference type="InterPro" id="IPR000719">
    <property type="entry name" value="Prot_kinase_dom"/>
</dbReference>
<reference evidence="7" key="1">
    <citation type="submission" date="2020-06" db="EMBL/GenBank/DDBJ databases">
        <authorList>
            <consortium name="Plant Systems Biology data submission"/>
        </authorList>
    </citation>
    <scope>NUCLEOTIDE SEQUENCE</scope>
    <source>
        <strain evidence="7">D6</strain>
    </source>
</reference>
<feature type="region of interest" description="Disordered" evidence="5">
    <location>
        <begin position="1"/>
        <end position="83"/>
    </location>
</feature>
<evidence type="ECO:0000313" key="8">
    <source>
        <dbReference type="Proteomes" id="UP001153069"/>
    </source>
</evidence>
<organism evidence="7 8">
    <name type="scientific">Seminavis robusta</name>
    <dbReference type="NCBI Taxonomy" id="568900"/>
    <lineage>
        <taxon>Eukaryota</taxon>
        <taxon>Sar</taxon>
        <taxon>Stramenopiles</taxon>
        <taxon>Ochrophyta</taxon>
        <taxon>Bacillariophyta</taxon>
        <taxon>Bacillariophyceae</taxon>
        <taxon>Bacillariophycidae</taxon>
        <taxon>Naviculales</taxon>
        <taxon>Naviculaceae</taxon>
        <taxon>Seminavis</taxon>
    </lineage>
</organism>
<dbReference type="Proteomes" id="UP001153069">
    <property type="component" value="Unassembled WGS sequence"/>
</dbReference>
<feature type="binding site" evidence="3">
    <location>
        <position position="156"/>
    </location>
    <ligand>
        <name>ATP</name>
        <dbReference type="ChEBI" id="CHEBI:30616"/>
    </ligand>
</feature>
<accession>A0A9N8EP00</accession>
<dbReference type="GO" id="GO:0005524">
    <property type="term" value="F:ATP binding"/>
    <property type="evidence" value="ECO:0007669"/>
    <property type="project" value="UniProtKB-UniRule"/>
</dbReference>
<keyword evidence="2 3" id="KW-0067">ATP-binding</keyword>
<evidence type="ECO:0000259" key="6">
    <source>
        <dbReference type="PROSITE" id="PS50011"/>
    </source>
</evidence>
<name>A0A9N8EP00_9STRA</name>
<dbReference type="AlphaFoldDB" id="A0A9N8EP00"/>
<evidence type="ECO:0000256" key="1">
    <source>
        <dbReference type="ARBA" id="ARBA00022741"/>
    </source>
</evidence>